<reference evidence="6 7" key="1">
    <citation type="submission" date="2018-07" db="EMBL/GenBank/DDBJ databases">
        <title>Anaerosacharophilus polymeroproducens gen. nov. sp. nov., an anaerobic bacterium isolated from salt field.</title>
        <authorList>
            <person name="Kim W."/>
            <person name="Yang S.-H."/>
            <person name="Oh J."/>
            <person name="Lee J.-H."/>
            <person name="Kwon K.K."/>
        </authorList>
    </citation>
    <scope>NUCLEOTIDE SEQUENCE [LARGE SCALE GENOMIC DNA]</scope>
    <source>
        <strain evidence="6 7">MCWD5</strain>
    </source>
</reference>
<feature type="transmembrane region" description="Helical" evidence="4">
    <location>
        <begin position="35"/>
        <end position="66"/>
    </location>
</feature>
<dbReference type="GO" id="GO:0000155">
    <property type="term" value="F:phosphorelay sensor kinase activity"/>
    <property type="evidence" value="ECO:0007669"/>
    <property type="project" value="InterPro"/>
</dbReference>
<evidence type="ECO:0000259" key="5">
    <source>
        <dbReference type="Pfam" id="PF14501"/>
    </source>
</evidence>
<organism evidence="6 7">
    <name type="scientific">Anaerosacchariphilus polymeriproducens</name>
    <dbReference type="NCBI Taxonomy" id="1812858"/>
    <lineage>
        <taxon>Bacteria</taxon>
        <taxon>Bacillati</taxon>
        <taxon>Bacillota</taxon>
        <taxon>Clostridia</taxon>
        <taxon>Lachnospirales</taxon>
        <taxon>Lachnospiraceae</taxon>
        <taxon>Anaerosacchariphilus</taxon>
    </lineage>
</organism>
<evidence type="ECO:0000256" key="1">
    <source>
        <dbReference type="ARBA" id="ARBA00022553"/>
    </source>
</evidence>
<feature type="transmembrane region" description="Helical" evidence="4">
    <location>
        <begin position="78"/>
        <end position="103"/>
    </location>
</feature>
<feature type="transmembrane region" description="Helical" evidence="4">
    <location>
        <begin position="115"/>
        <end position="136"/>
    </location>
</feature>
<evidence type="ECO:0000256" key="3">
    <source>
        <dbReference type="ARBA" id="ARBA00022777"/>
    </source>
</evidence>
<accession>A0A371AYJ4</accession>
<dbReference type="RefSeq" id="WP_115480869.1">
    <property type="nucleotide sequence ID" value="NZ_QRCT01000012.1"/>
</dbReference>
<evidence type="ECO:0000256" key="2">
    <source>
        <dbReference type="ARBA" id="ARBA00022679"/>
    </source>
</evidence>
<feature type="domain" description="Sensor histidine kinase NatK-like C-terminal" evidence="5">
    <location>
        <begin position="333"/>
        <end position="436"/>
    </location>
</feature>
<keyword evidence="4" id="KW-0472">Membrane</keyword>
<comment type="caution">
    <text evidence="6">The sequence shown here is derived from an EMBL/GenBank/DDBJ whole genome shotgun (WGS) entry which is preliminary data.</text>
</comment>
<dbReference type="OrthoDB" id="1656061at2"/>
<keyword evidence="1" id="KW-0597">Phosphoprotein</keyword>
<proteinExistence type="predicted"/>
<evidence type="ECO:0000256" key="4">
    <source>
        <dbReference type="SAM" id="Phobius"/>
    </source>
</evidence>
<dbReference type="EMBL" id="QRCT01000012">
    <property type="protein sequence ID" value="RDU24637.1"/>
    <property type="molecule type" value="Genomic_DNA"/>
</dbReference>
<dbReference type="AlphaFoldDB" id="A0A371AYJ4"/>
<keyword evidence="4" id="KW-0812">Transmembrane</keyword>
<feature type="transmembrane region" description="Helical" evidence="4">
    <location>
        <begin position="189"/>
        <end position="210"/>
    </location>
</feature>
<dbReference type="Pfam" id="PF14501">
    <property type="entry name" value="HATPase_c_5"/>
    <property type="match status" value="1"/>
</dbReference>
<dbReference type="InterPro" id="IPR032834">
    <property type="entry name" value="NatK-like_C"/>
</dbReference>
<dbReference type="InterPro" id="IPR016120">
    <property type="entry name" value="Sig_transdc_His_kin_SpoOB"/>
</dbReference>
<dbReference type="Proteomes" id="UP000255036">
    <property type="component" value="Unassembled WGS sequence"/>
</dbReference>
<dbReference type="InterPro" id="IPR036890">
    <property type="entry name" value="HATPase_C_sf"/>
</dbReference>
<dbReference type="SUPFAM" id="SSF55874">
    <property type="entry name" value="ATPase domain of HSP90 chaperone/DNA topoisomerase II/histidine kinase"/>
    <property type="match status" value="1"/>
</dbReference>
<dbReference type="SUPFAM" id="SSF55890">
    <property type="entry name" value="Sporulation response regulatory protein Spo0B"/>
    <property type="match status" value="1"/>
</dbReference>
<keyword evidence="7" id="KW-1185">Reference proteome</keyword>
<feature type="transmembrane region" description="Helical" evidence="4">
    <location>
        <begin position="156"/>
        <end position="177"/>
    </location>
</feature>
<dbReference type="PANTHER" id="PTHR40448">
    <property type="entry name" value="TWO-COMPONENT SENSOR HISTIDINE KINASE"/>
    <property type="match status" value="1"/>
</dbReference>
<gene>
    <name evidence="6" type="ORF">DWV06_04000</name>
</gene>
<dbReference type="GO" id="GO:0042802">
    <property type="term" value="F:identical protein binding"/>
    <property type="evidence" value="ECO:0007669"/>
    <property type="project" value="TreeGrafter"/>
</dbReference>
<keyword evidence="3" id="KW-0418">Kinase</keyword>
<protein>
    <submittedName>
        <fullName evidence="6">GHKL domain-containing protein</fullName>
    </submittedName>
</protein>
<evidence type="ECO:0000313" key="6">
    <source>
        <dbReference type="EMBL" id="RDU24637.1"/>
    </source>
</evidence>
<evidence type="ECO:0000313" key="7">
    <source>
        <dbReference type="Proteomes" id="UP000255036"/>
    </source>
</evidence>
<keyword evidence="4" id="KW-1133">Transmembrane helix</keyword>
<sequence length="439" mass="50627">MNLLISLLSLTSSVLSYYICILNLSLFTYTFKNKFYIFLLILLNAIIATKLGNIVIISLLLSLILYHIFFIKNTIKNFFIIPAAYIINVQLSNLCTHIIQNLFNVSLSRADTIILRYYLIYCISIIIISAIFSYFVGKLIRYYMRKLNTSIFRKEAWILILSHLSICALIYAFNIIWGQKVGYTDENTTFNSILFLLYFLSSTIILIITFRTYSEKSKLALKETEFKNLKEYTSNIETMYSNLRTFKHDYINVLSSLYGYIESKDYNGLETYFNEKILPTKEQITVNNERLSQLGKIEIPALKGLLSSKFIYAYELGIQVFIDISEPIENISMDIVDLSRILGIFLDNAIEGSLETKLPQLNFSIIKTETSIAVIITNNFINHQISLTQINQISVSTKGSNRGLGLYNVKQILKTYKNVLHETSMPNDLFIQHLEIMNL</sequence>
<dbReference type="PANTHER" id="PTHR40448:SF1">
    <property type="entry name" value="TWO-COMPONENT SENSOR HISTIDINE KINASE"/>
    <property type="match status" value="1"/>
</dbReference>
<keyword evidence="2" id="KW-0808">Transferase</keyword>
<dbReference type="Gene3D" id="3.30.565.10">
    <property type="entry name" value="Histidine kinase-like ATPase, C-terminal domain"/>
    <property type="match status" value="1"/>
</dbReference>
<name>A0A371AYJ4_9FIRM</name>